<dbReference type="Proteomes" id="UP001243717">
    <property type="component" value="Unassembled WGS sequence"/>
</dbReference>
<reference evidence="1 2" key="1">
    <citation type="submission" date="2023-04" db="EMBL/GenBank/DDBJ databases">
        <title>A novel bacteria isolated from coastal sediment.</title>
        <authorList>
            <person name="Liu X.-J."/>
            <person name="Du Z.-J."/>
        </authorList>
    </citation>
    <scope>NUCLEOTIDE SEQUENCE [LARGE SCALE GENOMIC DNA]</scope>
    <source>
        <strain evidence="1 2">SDUM461004</strain>
    </source>
</reference>
<keyword evidence="2" id="KW-1185">Reference proteome</keyword>
<sequence length="1130" mass="122647">MRFPIPLSVLSVTAVLVLQLNVVHANGVIFGLEANPTTSTWSLGSYSFNNGVASYTDSLSVSNVEGNSAPSLCQNMRYTGNSNANIAIYTTAFNSNWCYDPSTAGEIESVKLAGDFKPEQTVKLFIAAEQDGVEYISNETGYNVLLDHGDTWWEYTIDNALASSFVRLDGGSGTLDFSSTGGEVCFGYAFRRGQSSTTNTADLDFYIDNIELELSTNQLVYINAVSSILDESGEPCVLNEGELLAAVNLGPSGASNVIVNEVEFHAPGGTNTTTAVSTQNGVTVTVTSSSGSVRGNWATSMYSTSEWNGLLTGHASTAFAGPQTAYIDITFSGLVPEAKYRLQTFHFQEGVSPQTRAMIFSTDDSPGVQSPAFSYVSADGPAVRLSTIFTANSTSQTFRLSSAVNGRALLNALALHEVGGNKYADWLNDSFEQGTFTIPDMPDPNLDGSFTINPDFRKIAEDLRYRVWALSHDLAEIESAMKSDILSLVGEQIDYLCDHLGGTISAGNRWWWPNSGRSGDSNSDRFVLAALMPSLWELQKANVFDETIMAEWMSALQPAVDFQYDEYGQRTQLDWGTKLSGAYPNIDATYATGMGAAGKLYAEDDYLESAEEIVGYILEEVMLPGGSVPYTSNWTNASISSNAQAAYSRLIVRMLAQYILHTQSLDARDILDAMSDHFAKAWLQGVPENATSPAWKHTMSRNRVGYAGEFDIVASISGNSIVRRFAQDQFALGKLDKADAILGLEFWDASVVAADPATNAMELDPDIGGFRTRAGHDVGNWHIGMVGSLGPAQDSLVGVLSLEKDSSNSTQDINAYAARGLTMVSPEVGLLPLDVSKSLQGRAAFVTGQNYIGSTMVSADEDTPVAVLGAIYRPRKQATFLPENSETDWDVQQIWLGLGDHLVGRVLMQSSNSTRTDEYVRIRIRTEQKNCLKEVPTDSGSIYSKQYKCRGHNVASRLRIGILDTTFDSVSHGNAQITDNRGDPDADEIFLQEDANCEAILSNLDYEAAIHVRDQSGGEVSLYDKLDQTGFAGFRVEIDGRTYDVWQSTESSSQTLSYTLPNSVVYDVMITDERAKSVIPSSHIGQQISLIVPSHGLICIVWDNSTAGTIALGPDPMVNTWFLGDFSTNQ</sequence>
<evidence type="ECO:0000313" key="2">
    <source>
        <dbReference type="Proteomes" id="UP001243717"/>
    </source>
</evidence>
<dbReference type="RefSeq" id="WP_308984596.1">
    <property type="nucleotide sequence ID" value="NZ_JARXIC010000008.1"/>
</dbReference>
<evidence type="ECO:0000313" key="1">
    <source>
        <dbReference type="EMBL" id="MDQ8194113.1"/>
    </source>
</evidence>
<accession>A0ABU1AH51</accession>
<dbReference type="EMBL" id="JARXIC010000008">
    <property type="protein sequence ID" value="MDQ8194113.1"/>
    <property type="molecule type" value="Genomic_DNA"/>
</dbReference>
<organism evidence="1 2">
    <name type="scientific">Thalassobacterium sedimentorum</name>
    <dbReference type="NCBI Taxonomy" id="3041258"/>
    <lineage>
        <taxon>Bacteria</taxon>
        <taxon>Pseudomonadati</taxon>
        <taxon>Verrucomicrobiota</taxon>
        <taxon>Opitutia</taxon>
        <taxon>Puniceicoccales</taxon>
        <taxon>Coraliomargaritaceae</taxon>
        <taxon>Thalassobacterium</taxon>
    </lineage>
</organism>
<name>A0ABU1AH51_9BACT</name>
<comment type="caution">
    <text evidence="1">The sequence shown here is derived from an EMBL/GenBank/DDBJ whole genome shotgun (WGS) entry which is preliminary data.</text>
</comment>
<protein>
    <submittedName>
        <fullName evidence="1">Uncharacterized protein</fullName>
    </submittedName>
</protein>
<gene>
    <name evidence="1" type="ORF">QEH59_06740</name>
</gene>
<proteinExistence type="predicted"/>